<sequence length="490" mass="56050">MANIQSLSTELFQIIAAQLSVKDRKSLRFVNKRLCSQVTPLIFSGVVISNVPGSDRKIEMLKYIADPEGVAPWAHTATFHFSYCRDESESDVRKLLPSALKNFTRVQIFKLYMYSYIPDWTYDIVLSSLAELPHLTDLWIRAHRPNLPRSMCPPLPFHLLESLKTLRCIRISIGDVRGSQYAERVIFHPLRTFLCHSNVRDLTISLKTDVSDVQMPSIHEFLPEPGSSALQLENLELEGFITDMPLGLPPSLRDLKRLVMGPDSKLGNIWKCFETNRVQLQELVVSCDGSPFDKGLMSYLSSYSGLQVLHLNFWLLYSKPSRSPDLDRLRRDTAQALYNEVVPRQKTTLRVLTLTWPTRRWCLQPAYLNGLRSCENLEVLCVVVAQNDIVDRNILAELFEVAANMPKLGLLCLSVYVKSTVDIDNGGLKQRIRGTKIRAPSSREVTPLYLQLIKPDWVFRLRNVDDGWFFRFAPVLPRTIKPDSVHMIHL</sequence>
<dbReference type="InterPro" id="IPR032675">
    <property type="entry name" value="LRR_dom_sf"/>
</dbReference>
<dbReference type="Proteomes" id="UP000054988">
    <property type="component" value="Unassembled WGS sequence"/>
</dbReference>
<dbReference type="AlphaFoldDB" id="A0A0W0G7X0"/>
<comment type="caution">
    <text evidence="1">The sequence shown here is derived from an EMBL/GenBank/DDBJ whole genome shotgun (WGS) entry which is preliminary data.</text>
</comment>
<evidence type="ECO:0000313" key="2">
    <source>
        <dbReference type="Proteomes" id="UP000054988"/>
    </source>
</evidence>
<dbReference type="EMBL" id="LATX01000898">
    <property type="protein sequence ID" value="KTB44533.1"/>
    <property type="molecule type" value="Genomic_DNA"/>
</dbReference>
<name>A0A0W0G7X0_MONRR</name>
<organism evidence="1 2">
    <name type="scientific">Moniliophthora roreri</name>
    <name type="common">Frosty pod rot fungus</name>
    <name type="synonym">Monilia roreri</name>
    <dbReference type="NCBI Taxonomy" id="221103"/>
    <lineage>
        <taxon>Eukaryota</taxon>
        <taxon>Fungi</taxon>
        <taxon>Dikarya</taxon>
        <taxon>Basidiomycota</taxon>
        <taxon>Agaricomycotina</taxon>
        <taxon>Agaricomycetes</taxon>
        <taxon>Agaricomycetidae</taxon>
        <taxon>Agaricales</taxon>
        <taxon>Marasmiineae</taxon>
        <taxon>Marasmiaceae</taxon>
        <taxon>Moniliophthora</taxon>
    </lineage>
</organism>
<protein>
    <recommendedName>
        <fullName evidence="3">F-box domain-containing protein</fullName>
    </recommendedName>
</protein>
<dbReference type="SUPFAM" id="SSF52047">
    <property type="entry name" value="RNI-like"/>
    <property type="match status" value="1"/>
</dbReference>
<gene>
    <name evidence="1" type="ORF">WG66_2883</name>
</gene>
<reference evidence="1 2" key="1">
    <citation type="submission" date="2015-12" db="EMBL/GenBank/DDBJ databases">
        <title>Draft genome sequence of Moniliophthora roreri, the causal agent of frosty pod rot of cacao.</title>
        <authorList>
            <person name="Aime M.C."/>
            <person name="Diaz-Valderrama J.R."/>
            <person name="Kijpornyongpan T."/>
            <person name="Phillips-Mora W."/>
        </authorList>
    </citation>
    <scope>NUCLEOTIDE SEQUENCE [LARGE SCALE GENOMIC DNA]</scope>
    <source>
        <strain evidence="1 2">MCA 2952</strain>
    </source>
</reference>
<evidence type="ECO:0008006" key="3">
    <source>
        <dbReference type="Google" id="ProtNLM"/>
    </source>
</evidence>
<evidence type="ECO:0000313" key="1">
    <source>
        <dbReference type="EMBL" id="KTB44533.1"/>
    </source>
</evidence>
<accession>A0A0W0G7X0</accession>
<dbReference type="Gene3D" id="3.80.10.10">
    <property type="entry name" value="Ribonuclease Inhibitor"/>
    <property type="match status" value="1"/>
</dbReference>
<proteinExistence type="predicted"/>